<dbReference type="Proteomes" id="UP000294545">
    <property type="component" value="Unassembled WGS sequence"/>
</dbReference>
<reference evidence="2 3" key="1">
    <citation type="submission" date="2019-03" db="EMBL/GenBank/DDBJ databases">
        <title>Genomic Encyclopedia of Type Strains, Phase IV (KMG-IV): sequencing the most valuable type-strain genomes for metagenomic binning, comparative biology and taxonomic classification.</title>
        <authorList>
            <person name="Goeker M."/>
        </authorList>
    </citation>
    <scope>NUCLEOTIDE SEQUENCE [LARGE SCALE GENOMIC DNA]</scope>
    <source>
        <strain evidence="2 3">DSM 24176</strain>
    </source>
</reference>
<organism evidence="2 3">
    <name type="scientific">Natranaerovirga hydrolytica</name>
    <dbReference type="NCBI Taxonomy" id="680378"/>
    <lineage>
        <taxon>Bacteria</taxon>
        <taxon>Bacillati</taxon>
        <taxon>Bacillota</taxon>
        <taxon>Clostridia</taxon>
        <taxon>Lachnospirales</taxon>
        <taxon>Natranaerovirgaceae</taxon>
        <taxon>Natranaerovirga</taxon>
    </lineage>
</organism>
<feature type="transmembrane region" description="Helical" evidence="1">
    <location>
        <begin position="76"/>
        <end position="96"/>
    </location>
</feature>
<comment type="caution">
    <text evidence="2">The sequence shown here is derived from an EMBL/GenBank/DDBJ whole genome shotgun (WGS) entry which is preliminary data.</text>
</comment>
<keyword evidence="1" id="KW-1133">Transmembrane helix</keyword>
<keyword evidence="1" id="KW-0472">Membrane</keyword>
<evidence type="ECO:0000256" key="1">
    <source>
        <dbReference type="SAM" id="Phobius"/>
    </source>
</evidence>
<name>A0A4R1MY52_9FIRM</name>
<protein>
    <submittedName>
        <fullName evidence="2">Uncharacterized protein</fullName>
    </submittedName>
</protein>
<dbReference type="RefSeq" id="WP_132279929.1">
    <property type="nucleotide sequence ID" value="NZ_SMGQ01000011.1"/>
</dbReference>
<gene>
    <name evidence="2" type="ORF">EDC19_0472</name>
</gene>
<feature type="transmembrane region" description="Helical" evidence="1">
    <location>
        <begin position="44"/>
        <end position="64"/>
    </location>
</feature>
<proteinExistence type="predicted"/>
<evidence type="ECO:0000313" key="2">
    <source>
        <dbReference type="EMBL" id="TCK98055.1"/>
    </source>
</evidence>
<dbReference type="AlphaFoldDB" id="A0A4R1MY52"/>
<dbReference type="EMBL" id="SMGQ01000011">
    <property type="protein sequence ID" value="TCK98055.1"/>
    <property type="molecule type" value="Genomic_DNA"/>
</dbReference>
<keyword evidence="3" id="KW-1185">Reference proteome</keyword>
<accession>A0A4R1MY52</accession>
<keyword evidence="1" id="KW-0812">Transmembrane</keyword>
<feature type="transmembrane region" description="Helical" evidence="1">
    <location>
        <begin position="12"/>
        <end position="32"/>
    </location>
</feature>
<sequence>MRLSKFEIRIIGCALLIVILTVLMIITDLQILLSGGSKLPSGIWHYHFSAIIGMIGSQIGIINIRKKRYFHMLTKLAVIICFLYAFSFIGIILSVIGKVRY</sequence>
<evidence type="ECO:0000313" key="3">
    <source>
        <dbReference type="Proteomes" id="UP000294545"/>
    </source>
</evidence>